<name>A0A0W7WF36_9RHOB</name>
<dbReference type="AlphaFoldDB" id="A0A0W7WF36"/>
<dbReference type="EMBL" id="LPXO01000015">
    <property type="protein sequence ID" value="KUF09248.1"/>
    <property type="molecule type" value="Genomic_DNA"/>
</dbReference>
<dbReference type="RefSeq" id="WP_058863714.1">
    <property type="nucleotide sequence ID" value="NZ_LPXO01000015.1"/>
</dbReference>
<dbReference type="InterPro" id="IPR007138">
    <property type="entry name" value="ABM_dom"/>
</dbReference>
<dbReference type="SUPFAM" id="SSF54909">
    <property type="entry name" value="Dimeric alpha+beta barrel"/>
    <property type="match status" value="1"/>
</dbReference>
<dbReference type="OrthoDB" id="9798157at2"/>
<keyword evidence="2" id="KW-0503">Monooxygenase</keyword>
<dbReference type="GO" id="GO:0004497">
    <property type="term" value="F:monooxygenase activity"/>
    <property type="evidence" value="ECO:0007669"/>
    <property type="project" value="UniProtKB-KW"/>
</dbReference>
<keyword evidence="2" id="KW-0560">Oxidoreductase</keyword>
<protein>
    <submittedName>
        <fullName evidence="2">Antibiotic biosynthesis monooxygenase</fullName>
    </submittedName>
</protein>
<gene>
    <name evidence="2" type="ORF">AVJ23_18510</name>
</gene>
<organism evidence="2 3">
    <name type="scientific">Pseudoponticoccus marisrubri</name>
    <dbReference type="NCBI Taxonomy" id="1685382"/>
    <lineage>
        <taxon>Bacteria</taxon>
        <taxon>Pseudomonadati</taxon>
        <taxon>Pseudomonadota</taxon>
        <taxon>Alphaproteobacteria</taxon>
        <taxon>Rhodobacterales</taxon>
        <taxon>Roseobacteraceae</taxon>
        <taxon>Pseudoponticoccus</taxon>
    </lineage>
</organism>
<dbReference type="Gene3D" id="3.30.70.100">
    <property type="match status" value="1"/>
</dbReference>
<evidence type="ECO:0000313" key="2">
    <source>
        <dbReference type="EMBL" id="KUF09248.1"/>
    </source>
</evidence>
<evidence type="ECO:0000313" key="3">
    <source>
        <dbReference type="Proteomes" id="UP000054396"/>
    </source>
</evidence>
<proteinExistence type="predicted"/>
<reference evidence="2 3" key="1">
    <citation type="submission" date="2015-12" db="EMBL/GenBank/DDBJ databases">
        <authorList>
            <person name="Shamseldin A."/>
            <person name="Moawad H."/>
            <person name="Abd El-Rahim W.M."/>
            <person name="Sadowsky M.J."/>
        </authorList>
    </citation>
    <scope>NUCLEOTIDE SEQUENCE [LARGE SCALE GENOMIC DNA]</scope>
    <source>
        <strain evidence="2 3">SJ5A-1</strain>
    </source>
</reference>
<feature type="domain" description="ABM" evidence="1">
    <location>
        <begin position="2"/>
        <end position="93"/>
    </location>
</feature>
<comment type="caution">
    <text evidence="2">The sequence shown here is derived from an EMBL/GenBank/DDBJ whole genome shotgun (WGS) entry which is preliminary data.</text>
</comment>
<dbReference type="InterPro" id="IPR011008">
    <property type="entry name" value="Dimeric_a/b-barrel"/>
</dbReference>
<evidence type="ECO:0000259" key="1">
    <source>
        <dbReference type="PROSITE" id="PS51725"/>
    </source>
</evidence>
<dbReference type="Pfam" id="PF03992">
    <property type="entry name" value="ABM"/>
    <property type="match status" value="1"/>
</dbReference>
<accession>A0A0W7WF36</accession>
<keyword evidence="3" id="KW-1185">Reference proteome</keyword>
<sequence>MIVEHAQVRVTPGAGAAFAQAVAQARREVFPKAKGWLGLELHRCVEAPDSYIVAISWETLENHTVDFREGPLFRDWRALVGPHLADPPSVLHYETVDLA</sequence>
<dbReference type="PROSITE" id="PS51725">
    <property type="entry name" value="ABM"/>
    <property type="match status" value="1"/>
</dbReference>
<dbReference type="Proteomes" id="UP000054396">
    <property type="component" value="Unassembled WGS sequence"/>
</dbReference>
<dbReference type="STRING" id="1685382.AVJ23_18510"/>